<protein>
    <submittedName>
        <fullName evidence="4">WD40 repeat-like protein</fullName>
    </submittedName>
</protein>
<reference evidence="5" key="1">
    <citation type="journal article" date="2012" name="Science">
        <title>The Paleozoic origin of enzymatic lignin decomposition reconstructed from 31 fungal genomes.</title>
        <authorList>
            <person name="Floudas D."/>
            <person name="Binder M."/>
            <person name="Riley R."/>
            <person name="Barry K."/>
            <person name="Blanchette R.A."/>
            <person name="Henrissat B."/>
            <person name="Martinez A.T."/>
            <person name="Otillar R."/>
            <person name="Spatafora J.W."/>
            <person name="Yadav J.S."/>
            <person name="Aerts A."/>
            <person name="Benoit I."/>
            <person name="Boyd A."/>
            <person name="Carlson A."/>
            <person name="Copeland A."/>
            <person name="Coutinho P.M."/>
            <person name="de Vries R.P."/>
            <person name="Ferreira P."/>
            <person name="Findley K."/>
            <person name="Foster B."/>
            <person name="Gaskell J."/>
            <person name="Glotzer D."/>
            <person name="Gorecki P."/>
            <person name="Heitman J."/>
            <person name="Hesse C."/>
            <person name="Hori C."/>
            <person name="Igarashi K."/>
            <person name="Jurgens J.A."/>
            <person name="Kallen N."/>
            <person name="Kersten P."/>
            <person name="Kohler A."/>
            <person name="Kuees U."/>
            <person name="Kumar T.K.A."/>
            <person name="Kuo A."/>
            <person name="LaButti K."/>
            <person name="Larrondo L.F."/>
            <person name="Lindquist E."/>
            <person name="Ling A."/>
            <person name="Lombard V."/>
            <person name="Lucas S."/>
            <person name="Lundell T."/>
            <person name="Martin R."/>
            <person name="McLaughlin D.J."/>
            <person name="Morgenstern I."/>
            <person name="Morin E."/>
            <person name="Murat C."/>
            <person name="Nagy L.G."/>
            <person name="Nolan M."/>
            <person name="Ohm R.A."/>
            <person name="Patyshakuliyeva A."/>
            <person name="Rokas A."/>
            <person name="Ruiz-Duenas F.J."/>
            <person name="Sabat G."/>
            <person name="Salamov A."/>
            <person name="Samejima M."/>
            <person name="Schmutz J."/>
            <person name="Slot J.C."/>
            <person name="St John F."/>
            <person name="Stenlid J."/>
            <person name="Sun H."/>
            <person name="Sun S."/>
            <person name="Syed K."/>
            <person name="Tsang A."/>
            <person name="Wiebenga A."/>
            <person name="Young D."/>
            <person name="Pisabarro A."/>
            <person name="Eastwood D.C."/>
            <person name="Martin F."/>
            <person name="Cullen D."/>
            <person name="Grigoriev I.V."/>
            <person name="Hibbett D.S."/>
        </authorList>
    </citation>
    <scope>NUCLEOTIDE SEQUENCE [LARGE SCALE GENOMIC DNA]</scope>
    <source>
        <strain evidence="5">RWD-64-598 SS2</strain>
    </source>
</reference>
<dbReference type="PANTHER" id="PTHR19879">
    <property type="entry name" value="TRANSCRIPTION INITIATION FACTOR TFIID"/>
    <property type="match status" value="1"/>
</dbReference>
<gene>
    <name evidence="4" type="ORF">CONPUDRAFT_62407</name>
</gene>
<keyword evidence="1 3" id="KW-0853">WD repeat</keyword>
<name>A0A5M3MDY6_CONPW</name>
<dbReference type="InterPro" id="IPR036322">
    <property type="entry name" value="WD40_repeat_dom_sf"/>
</dbReference>
<dbReference type="InterPro" id="IPR020472">
    <property type="entry name" value="WD40_PAC1"/>
</dbReference>
<evidence type="ECO:0000256" key="1">
    <source>
        <dbReference type="ARBA" id="ARBA00022574"/>
    </source>
</evidence>
<dbReference type="GeneID" id="19208235"/>
<dbReference type="OrthoDB" id="5240432at2759"/>
<evidence type="ECO:0000256" key="2">
    <source>
        <dbReference type="ARBA" id="ARBA00022737"/>
    </source>
</evidence>
<evidence type="ECO:0000313" key="5">
    <source>
        <dbReference type="Proteomes" id="UP000053558"/>
    </source>
</evidence>
<comment type="caution">
    <text evidence="4">The sequence shown here is derived from an EMBL/GenBank/DDBJ whole genome shotgun (WGS) entry which is preliminary data.</text>
</comment>
<dbReference type="InterPro" id="IPR019775">
    <property type="entry name" value="WD40_repeat_CS"/>
</dbReference>
<feature type="non-terminal residue" evidence="4">
    <location>
        <position position="241"/>
    </location>
</feature>
<dbReference type="SUPFAM" id="SSF50978">
    <property type="entry name" value="WD40 repeat-like"/>
    <property type="match status" value="1"/>
</dbReference>
<proteinExistence type="predicted"/>
<dbReference type="KEGG" id="cput:CONPUDRAFT_62407"/>
<feature type="repeat" description="WD" evidence="3">
    <location>
        <begin position="157"/>
        <end position="199"/>
    </location>
</feature>
<dbReference type="EMBL" id="JH711584">
    <property type="protein sequence ID" value="EIW77343.1"/>
    <property type="molecule type" value="Genomic_DNA"/>
</dbReference>
<keyword evidence="2" id="KW-0677">Repeat</keyword>
<dbReference type="RefSeq" id="XP_007772374.1">
    <property type="nucleotide sequence ID" value="XM_007774184.1"/>
</dbReference>
<accession>A0A5M3MDY6</accession>
<feature type="repeat" description="WD" evidence="3">
    <location>
        <begin position="207"/>
        <end position="241"/>
    </location>
</feature>
<evidence type="ECO:0000313" key="4">
    <source>
        <dbReference type="EMBL" id="EIW77343.1"/>
    </source>
</evidence>
<dbReference type="PROSITE" id="PS50082">
    <property type="entry name" value="WD_REPEATS_2"/>
    <property type="match status" value="4"/>
</dbReference>
<dbReference type="PRINTS" id="PR00320">
    <property type="entry name" value="GPROTEINBRPT"/>
</dbReference>
<sequence>MPSDTHSTPDVDDPLRPFVGHTGKITAIEYSPDGRLIATASEDATVRLWDPLTGQQFQKLDTTYRAEGHTGKITAIEYSPDGRLIATASEDASVRLWDPQTGQQIQMIETHWPAHSLTFSPSGLHLATICAEGTPTDAPVGKVMLWGIKEDGEEKRLLTTRNTVHSIEWFPDGHRFITSSKDDDYIRTWDAETGEQVRKDLFRGDNITAIEYSPDGRLIATASLDDTVRLWDPVTGQALQK</sequence>
<dbReference type="InterPro" id="IPR001680">
    <property type="entry name" value="WD40_rpt"/>
</dbReference>
<dbReference type="Gene3D" id="2.130.10.10">
    <property type="entry name" value="YVTN repeat-like/Quinoprotein amine dehydrogenase"/>
    <property type="match status" value="3"/>
</dbReference>
<dbReference type="SMART" id="SM00320">
    <property type="entry name" value="WD40"/>
    <property type="match status" value="5"/>
</dbReference>
<dbReference type="PANTHER" id="PTHR19879:SF9">
    <property type="entry name" value="TRANSCRIPTION INITIATION FACTOR TFIID SUBUNIT 5"/>
    <property type="match status" value="1"/>
</dbReference>
<dbReference type="PROSITE" id="PS00678">
    <property type="entry name" value="WD_REPEATS_1"/>
    <property type="match status" value="1"/>
</dbReference>
<dbReference type="InterPro" id="IPR015943">
    <property type="entry name" value="WD40/YVTN_repeat-like_dom_sf"/>
</dbReference>
<dbReference type="AlphaFoldDB" id="A0A5M3MDY6"/>
<keyword evidence="5" id="KW-1185">Reference proteome</keyword>
<dbReference type="PROSITE" id="PS50294">
    <property type="entry name" value="WD_REPEATS_REGION"/>
    <property type="match status" value="3"/>
</dbReference>
<evidence type="ECO:0000256" key="3">
    <source>
        <dbReference type="PROSITE-ProRule" id="PRU00221"/>
    </source>
</evidence>
<feature type="repeat" description="WD" evidence="3">
    <location>
        <begin position="66"/>
        <end position="107"/>
    </location>
</feature>
<dbReference type="OMA" id="GNDDSTI"/>
<dbReference type="Proteomes" id="UP000053558">
    <property type="component" value="Unassembled WGS sequence"/>
</dbReference>
<organism evidence="4 5">
    <name type="scientific">Coniophora puteana (strain RWD-64-598)</name>
    <name type="common">Brown rot fungus</name>
    <dbReference type="NCBI Taxonomy" id="741705"/>
    <lineage>
        <taxon>Eukaryota</taxon>
        <taxon>Fungi</taxon>
        <taxon>Dikarya</taxon>
        <taxon>Basidiomycota</taxon>
        <taxon>Agaricomycotina</taxon>
        <taxon>Agaricomycetes</taxon>
        <taxon>Agaricomycetidae</taxon>
        <taxon>Boletales</taxon>
        <taxon>Coniophorineae</taxon>
        <taxon>Coniophoraceae</taxon>
        <taxon>Coniophora</taxon>
    </lineage>
</organism>
<dbReference type="CDD" id="cd00200">
    <property type="entry name" value="WD40"/>
    <property type="match status" value="1"/>
</dbReference>
<dbReference type="Pfam" id="PF00400">
    <property type="entry name" value="WD40"/>
    <property type="match status" value="4"/>
</dbReference>
<feature type="repeat" description="WD" evidence="3">
    <location>
        <begin position="18"/>
        <end position="59"/>
    </location>
</feature>